<feature type="domain" description="HTH hxlR-type" evidence="4">
    <location>
        <begin position="11"/>
        <end position="109"/>
    </location>
</feature>
<dbReference type="RefSeq" id="WP_184313255.1">
    <property type="nucleotide sequence ID" value="NZ_JACHEN010000043.1"/>
</dbReference>
<keyword evidence="1" id="KW-0805">Transcription regulation</keyword>
<dbReference type="PANTHER" id="PTHR33204:SF29">
    <property type="entry name" value="TRANSCRIPTIONAL REGULATOR"/>
    <property type="match status" value="1"/>
</dbReference>
<reference evidence="5 6" key="1">
    <citation type="submission" date="2020-08" db="EMBL/GenBank/DDBJ databases">
        <title>Genomic Encyclopedia of Type Strains, Phase IV (KMG-IV): sequencing the most valuable type-strain genomes for metagenomic binning, comparative biology and taxonomic classification.</title>
        <authorList>
            <person name="Goeker M."/>
        </authorList>
    </citation>
    <scope>NUCLEOTIDE SEQUENCE [LARGE SCALE GENOMIC DNA]</scope>
    <source>
        <strain evidence="5 6">DSM 103526</strain>
    </source>
</reference>
<dbReference type="Gene3D" id="1.10.10.10">
    <property type="entry name" value="Winged helix-like DNA-binding domain superfamily/Winged helix DNA-binding domain"/>
    <property type="match status" value="1"/>
</dbReference>
<evidence type="ECO:0000313" key="5">
    <source>
        <dbReference type="EMBL" id="MBB6218622.1"/>
    </source>
</evidence>
<proteinExistence type="predicted"/>
<dbReference type="InterPro" id="IPR036390">
    <property type="entry name" value="WH_DNA-bd_sf"/>
</dbReference>
<evidence type="ECO:0000256" key="2">
    <source>
        <dbReference type="ARBA" id="ARBA00023125"/>
    </source>
</evidence>
<gene>
    <name evidence="5" type="ORF">HNQ80_004796</name>
</gene>
<dbReference type="AlphaFoldDB" id="A0A841L6A6"/>
<name>A0A841L6A6_9FIRM</name>
<protein>
    <submittedName>
        <fullName evidence="5">DNA-binding HxlR family transcriptional regulator</fullName>
    </submittedName>
</protein>
<comment type="caution">
    <text evidence="5">The sequence shown here is derived from an EMBL/GenBank/DDBJ whole genome shotgun (WGS) entry which is preliminary data.</text>
</comment>
<dbReference type="EMBL" id="JACHEN010000043">
    <property type="protein sequence ID" value="MBB6218622.1"/>
    <property type="molecule type" value="Genomic_DNA"/>
</dbReference>
<keyword evidence="2 5" id="KW-0238">DNA-binding</keyword>
<dbReference type="PANTHER" id="PTHR33204">
    <property type="entry name" value="TRANSCRIPTIONAL REGULATOR, MARR FAMILY"/>
    <property type="match status" value="1"/>
</dbReference>
<accession>A0A841L6A6</accession>
<evidence type="ECO:0000256" key="1">
    <source>
        <dbReference type="ARBA" id="ARBA00023015"/>
    </source>
</evidence>
<dbReference type="SUPFAM" id="SSF46785">
    <property type="entry name" value="Winged helix' DNA-binding domain"/>
    <property type="match status" value="1"/>
</dbReference>
<sequence>MHNDKNNFENCPVFTVQKIIGGKWSILVLHHLGTGTLRFGELSRLMPMMTQSVLTKELRNLEGYHLISRKVYPEVPPKVEYSLTDIGRKFLPILKQLTQWGEDYKQCVKAIRID</sequence>
<dbReference type="Pfam" id="PF01638">
    <property type="entry name" value="HxlR"/>
    <property type="match status" value="1"/>
</dbReference>
<organism evidence="5 6">
    <name type="scientific">Anaerosolibacter carboniphilus</name>
    <dbReference type="NCBI Taxonomy" id="1417629"/>
    <lineage>
        <taxon>Bacteria</taxon>
        <taxon>Bacillati</taxon>
        <taxon>Bacillota</taxon>
        <taxon>Clostridia</taxon>
        <taxon>Peptostreptococcales</taxon>
        <taxon>Thermotaleaceae</taxon>
        <taxon>Anaerosolibacter</taxon>
    </lineage>
</organism>
<dbReference type="Proteomes" id="UP000579281">
    <property type="component" value="Unassembled WGS sequence"/>
</dbReference>
<dbReference type="GO" id="GO:0003677">
    <property type="term" value="F:DNA binding"/>
    <property type="evidence" value="ECO:0007669"/>
    <property type="project" value="UniProtKB-KW"/>
</dbReference>
<dbReference type="InterPro" id="IPR036388">
    <property type="entry name" value="WH-like_DNA-bd_sf"/>
</dbReference>
<keyword evidence="6" id="KW-1185">Reference proteome</keyword>
<evidence type="ECO:0000256" key="3">
    <source>
        <dbReference type="ARBA" id="ARBA00023163"/>
    </source>
</evidence>
<evidence type="ECO:0000313" key="6">
    <source>
        <dbReference type="Proteomes" id="UP000579281"/>
    </source>
</evidence>
<keyword evidence="3" id="KW-0804">Transcription</keyword>
<evidence type="ECO:0000259" key="4">
    <source>
        <dbReference type="PROSITE" id="PS51118"/>
    </source>
</evidence>
<dbReference type="InterPro" id="IPR002577">
    <property type="entry name" value="HTH_HxlR"/>
</dbReference>
<dbReference type="PROSITE" id="PS51118">
    <property type="entry name" value="HTH_HXLR"/>
    <property type="match status" value="1"/>
</dbReference>